<reference evidence="7" key="1">
    <citation type="journal article" date="2022" name="Int. J. Syst. Evol. Microbiol.">
        <title>Granulimonas faecalis gen. nov., sp. nov., and Leptogranulimonas caecicola gen. nov., sp. nov., novel lactate-producing Atopobiaceae bacteria isolated from mouse intestines, and an emended description of the family Atopobiaceae.</title>
        <authorList>
            <person name="Morinaga K."/>
            <person name="Kusada H."/>
            <person name="Sakamoto S."/>
            <person name="Murakami T."/>
            <person name="Toyoda A."/>
            <person name="Mori H."/>
            <person name="Meng X.Y."/>
            <person name="Takashino M."/>
            <person name="Murotomi K."/>
            <person name="Tamaki H."/>
        </authorList>
    </citation>
    <scope>NUCLEOTIDE SEQUENCE</scope>
    <source>
        <strain evidence="7">OPF53</strain>
    </source>
</reference>
<evidence type="ECO:0000313" key="7">
    <source>
        <dbReference type="EMBL" id="GJM56103.1"/>
    </source>
</evidence>
<feature type="transmembrane region" description="Helical" evidence="6">
    <location>
        <begin position="222"/>
        <end position="242"/>
    </location>
</feature>
<keyword evidence="8" id="KW-1185">Reference proteome</keyword>
<evidence type="ECO:0000256" key="2">
    <source>
        <dbReference type="ARBA" id="ARBA00022475"/>
    </source>
</evidence>
<protein>
    <recommendedName>
        <fullName evidence="9">O-antigen/teichoic acid export membrane protein</fullName>
    </recommendedName>
</protein>
<feature type="transmembrane region" description="Helical" evidence="6">
    <location>
        <begin position="159"/>
        <end position="178"/>
    </location>
</feature>
<dbReference type="GO" id="GO:0005886">
    <property type="term" value="C:plasma membrane"/>
    <property type="evidence" value="ECO:0007669"/>
    <property type="project" value="UniProtKB-SubCell"/>
</dbReference>
<dbReference type="InterPro" id="IPR050833">
    <property type="entry name" value="Poly_Biosynth_Transport"/>
</dbReference>
<keyword evidence="3 6" id="KW-0812">Transmembrane</keyword>
<evidence type="ECO:0000256" key="6">
    <source>
        <dbReference type="SAM" id="Phobius"/>
    </source>
</evidence>
<accession>A0AAV5B7T2</accession>
<feature type="transmembrane region" description="Helical" evidence="6">
    <location>
        <begin position="184"/>
        <end position="201"/>
    </location>
</feature>
<keyword evidence="5 6" id="KW-0472">Membrane</keyword>
<keyword evidence="2" id="KW-1003">Cell membrane</keyword>
<evidence type="ECO:0000256" key="3">
    <source>
        <dbReference type="ARBA" id="ARBA00022692"/>
    </source>
</evidence>
<feature type="transmembrane region" description="Helical" evidence="6">
    <location>
        <begin position="262"/>
        <end position="282"/>
    </location>
</feature>
<feature type="transmembrane region" description="Helical" evidence="6">
    <location>
        <begin position="51"/>
        <end position="77"/>
    </location>
</feature>
<dbReference type="PANTHER" id="PTHR30250">
    <property type="entry name" value="PST FAMILY PREDICTED COLANIC ACID TRANSPORTER"/>
    <property type="match status" value="1"/>
</dbReference>
<comment type="subcellular location">
    <subcellularLocation>
        <location evidence="1">Cell membrane</location>
        <topology evidence="1">Multi-pass membrane protein</topology>
    </subcellularLocation>
</comment>
<dbReference type="PANTHER" id="PTHR30250:SF11">
    <property type="entry name" value="O-ANTIGEN TRANSPORTER-RELATED"/>
    <property type="match status" value="1"/>
</dbReference>
<sequence>MAALDRLKGPFAKLYRTGFFHIFGAGTINKAVSSLTMIVLVWLIPKAEYGLYSYVFNIVSIFALFNGLGASSALLQLCCEHMEDRPLMLAVFRYGERWGRVADVALAVLILVYALVAPGALPGSQPLLALYCLYPLVVLLCELRLVYLRSNLDNRAYAYMTNVQTLLLAGLSIGGSLVAGVPGLIAGQYAAYVASFAVLAWRHPLPKPMPEERDRTFSKREYWYVALVSSLNNGLSQALALSGTFFVGQFLASDVAVASYKVATAIPFALSFAPTMLMTYAYPRFAAQCHDGAWTRRNYLRLTAACVGGFGALLAAGLAFGPQVIGVVFGEQYLDAVPSFRILMVGFFVTAALRQPATNFLVTQKRLLANTVMAAASIALNVVLSVALVPRFQMEGAAWAYTASMALFGLVAPVLYWRTVRDL</sequence>
<evidence type="ECO:0000256" key="4">
    <source>
        <dbReference type="ARBA" id="ARBA00022989"/>
    </source>
</evidence>
<evidence type="ECO:0008006" key="9">
    <source>
        <dbReference type="Google" id="ProtNLM"/>
    </source>
</evidence>
<feature type="transmembrane region" description="Helical" evidence="6">
    <location>
        <begin position="20"/>
        <end position="45"/>
    </location>
</feature>
<comment type="caution">
    <text evidence="7">The sequence shown here is derived from an EMBL/GenBank/DDBJ whole genome shotgun (WGS) entry which is preliminary data.</text>
</comment>
<evidence type="ECO:0000313" key="8">
    <source>
        <dbReference type="Proteomes" id="UP001055025"/>
    </source>
</evidence>
<gene>
    <name evidence="7" type="ORF">ATOP_17580</name>
</gene>
<dbReference type="AlphaFoldDB" id="A0AAV5B7T2"/>
<feature type="transmembrane region" description="Helical" evidence="6">
    <location>
        <begin position="128"/>
        <end position="147"/>
    </location>
</feature>
<dbReference type="RefSeq" id="WP_265591026.1">
    <property type="nucleotide sequence ID" value="NZ_BQKC01000001.1"/>
</dbReference>
<dbReference type="Proteomes" id="UP001055025">
    <property type="component" value="Unassembled WGS sequence"/>
</dbReference>
<dbReference type="EMBL" id="BQKC01000001">
    <property type="protein sequence ID" value="GJM56103.1"/>
    <property type="molecule type" value="Genomic_DNA"/>
</dbReference>
<name>A0AAV5B7T2_9ACTN</name>
<feature type="transmembrane region" description="Helical" evidence="6">
    <location>
        <begin position="98"/>
        <end position="116"/>
    </location>
</feature>
<dbReference type="Pfam" id="PF13440">
    <property type="entry name" value="Polysacc_synt_3"/>
    <property type="match status" value="1"/>
</dbReference>
<organism evidence="7 8">
    <name type="scientific">Granulimonas faecalis</name>
    <dbReference type="NCBI Taxonomy" id="2894155"/>
    <lineage>
        <taxon>Bacteria</taxon>
        <taxon>Bacillati</taxon>
        <taxon>Actinomycetota</taxon>
        <taxon>Coriobacteriia</taxon>
        <taxon>Coriobacteriales</taxon>
        <taxon>Kribbibacteriaceae</taxon>
        <taxon>Granulimonas</taxon>
    </lineage>
</organism>
<evidence type="ECO:0000256" key="1">
    <source>
        <dbReference type="ARBA" id="ARBA00004651"/>
    </source>
</evidence>
<evidence type="ECO:0000256" key="5">
    <source>
        <dbReference type="ARBA" id="ARBA00023136"/>
    </source>
</evidence>
<keyword evidence="4 6" id="KW-1133">Transmembrane helix</keyword>
<proteinExistence type="predicted"/>
<feature type="transmembrane region" description="Helical" evidence="6">
    <location>
        <begin position="398"/>
        <end position="417"/>
    </location>
</feature>
<feature type="transmembrane region" description="Helical" evidence="6">
    <location>
        <begin position="337"/>
        <end position="355"/>
    </location>
</feature>
<feature type="transmembrane region" description="Helical" evidence="6">
    <location>
        <begin position="367"/>
        <end position="392"/>
    </location>
</feature>
<feature type="transmembrane region" description="Helical" evidence="6">
    <location>
        <begin position="302"/>
        <end position="325"/>
    </location>
</feature>